<keyword evidence="1" id="KW-0863">Zinc-finger</keyword>
<dbReference type="OrthoDB" id="6690766at2759"/>
<keyword evidence="1" id="KW-0479">Metal-binding</keyword>
<dbReference type="PROSITE" id="PS50157">
    <property type="entry name" value="ZINC_FINGER_C2H2_2"/>
    <property type="match status" value="2"/>
</dbReference>
<organism evidence="4 5">
    <name type="scientific">Acanthoscelides obtectus</name>
    <name type="common">Bean weevil</name>
    <name type="synonym">Bruchus obtectus</name>
    <dbReference type="NCBI Taxonomy" id="200917"/>
    <lineage>
        <taxon>Eukaryota</taxon>
        <taxon>Metazoa</taxon>
        <taxon>Ecdysozoa</taxon>
        <taxon>Arthropoda</taxon>
        <taxon>Hexapoda</taxon>
        <taxon>Insecta</taxon>
        <taxon>Pterygota</taxon>
        <taxon>Neoptera</taxon>
        <taxon>Endopterygota</taxon>
        <taxon>Coleoptera</taxon>
        <taxon>Polyphaga</taxon>
        <taxon>Cucujiformia</taxon>
        <taxon>Chrysomeloidea</taxon>
        <taxon>Chrysomelidae</taxon>
        <taxon>Bruchinae</taxon>
        <taxon>Bruchini</taxon>
        <taxon>Acanthoscelides</taxon>
    </lineage>
</organism>
<evidence type="ECO:0000256" key="2">
    <source>
        <dbReference type="SAM" id="MobiDB-lite"/>
    </source>
</evidence>
<accession>A0A9P0JZB7</accession>
<feature type="domain" description="C2H2-type" evidence="3">
    <location>
        <begin position="155"/>
        <end position="182"/>
    </location>
</feature>
<feature type="region of interest" description="Disordered" evidence="2">
    <location>
        <begin position="1"/>
        <end position="73"/>
    </location>
</feature>
<dbReference type="EMBL" id="CAKOFQ010006713">
    <property type="protein sequence ID" value="CAH1964218.1"/>
    <property type="molecule type" value="Genomic_DNA"/>
</dbReference>
<protein>
    <recommendedName>
        <fullName evidence="3">C2H2-type domain-containing protein</fullName>
    </recommendedName>
</protein>
<evidence type="ECO:0000259" key="3">
    <source>
        <dbReference type="PROSITE" id="PS50157"/>
    </source>
</evidence>
<feature type="compositionally biased region" description="Polar residues" evidence="2">
    <location>
        <begin position="44"/>
        <end position="66"/>
    </location>
</feature>
<dbReference type="AlphaFoldDB" id="A0A9P0JZB7"/>
<keyword evidence="5" id="KW-1185">Reference proteome</keyword>
<dbReference type="SMART" id="SM00355">
    <property type="entry name" value="ZnF_C2H2"/>
    <property type="match status" value="2"/>
</dbReference>
<sequence>MISRMRDILSPPCPRRKPVGISRTTKHSSSPVQSDRRFRLVTTKKLSLETSGTKSGTKSEPSNSKPHTPLNLRVFSPSDHIKKSIKETAVEGTPARAAGSSDMYEYSLFGFQWSKSPGGKADQFPRMLSPKSGVENIHVPPNRVFKCCYCDITRYSCNKCSKTYKHYASLHHHLNYECGVAPKFPCEICSYAAKRKHHLQSHYKYFHKMRKCDI</sequence>
<gene>
    <name evidence="4" type="ORF">ACAOBT_LOCUS5672</name>
</gene>
<dbReference type="InterPro" id="IPR013087">
    <property type="entry name" value="Znf_C2H2_type"/>
</dbReference>
<dbReference type="Proteomes" id="UP001152888">
    <property type="component" value="Unassembled WGS sequence"/>
</dbReference>
<name>A0A9P0JZB7_ACAOB</name>
<evidence type="ECO:0000256" key="1">
    <source>
        <dbReference type="PROSITE-ProRule" id="PRU00042"/>
    </source>
</evidence>
<proteinExistence type="predicted"/>
<dbReference type="Gene3D" id="3.30.160.60">
    <property type="entry name" value="Classic Zinc Finger"/>
    <property type="match status" value="1"/>
</dbReference>
<reference evidence="4" key="1">
    <citation type="submission" date="2022-03" db="EMBL/GenBank/DDBJ databases">
        <authorList>
            <person name="Sayadi A."/>
        </authorList>
    </citation>
    <scope>NUCLEOTIDE SEQUENCE</scope>
</reference>
<comment type="caution">
    <text evidence="4">The sequence shown here is derived from an EMBL/GenBank/DDBJ whole genome shotgun (WGS) entry which is preliminary data.</text>
</comment>
<keyword evidence="1" id="KW-0862">Zinc</keyword>
<feature type="domain" description="C2H2-type" evidence="3">
    <location>
        <begin position="184"/>
        <end position="212"/>
    </location>
</feature>
<evidence type="ECO:0000313" key="4">
    <source>
        <dbReference type="EMBL" id="CAH1964218.1"/>
    </source>
</evidence>
<dbReference type="GO" id="GO:0008270">
    <property type="term" value="F:zinc ion binding"/>
    <property type="evidence" value="ECO:0007669"/>
    <property type="project" value="UniProtKB-KW"/>
</dbReference>
<evidence type="ECO:0000313" key="5">
    <source>
        <dbReference type="Proteomes" id="UP001152888"/>
    </source>
</evidence>